<feature type="signal peptide" evidence="2">
    <location>
        <begin position="1"/>
        <end position="23"/>
    </location>
</feature>
<keyword evidence="1" id="KW-1133">Transmembrane helix</keyword>
<comment type="caution">
    <text evidence="3">The sequence shown here is derived from an EMBL/GenBank/DDBJ whole genome shotgun (WGS) entry which is preliminary data.</text>
</comment>
<keyword evidence="4" id="KW-1185">Reference proteome</keyword>
<name>A0AAE3N343_9BURK</name>
<reference evidence="3" key="1">
    <citation type="submission" date="2023-01" db="EMBL/GenBank/DDBJ databases">
        <title>Xenophilus mangrovi sp. nov., isolated from soil of Mangrove nature reserve.</title>
        <authorList>
            <person name="Xu S."/>
            <person name="Liu Z."/>
            <person name="Xu Y."/>
        </authorList>
    </citation>
    <scope>NUCLEOTIDE SEQUENCE</scope>
    <source>
        <strain evidence="3">YW8</strain>
    </source>
</reference>
<gene>
    <name evidence="3" type="ORF">PGB34_00855</name>
</gene>
<feature type="transmembrane region" description="Helical" evidence="1">
    <location>
        <begin position="148"/>
        <end position="166"/>
    </location>
</feature>
<feature type="chain" id="PRO_5041899379" evidence="2">
    <location>
        <begin position="24"/>
        <end position="180"/>
    </location>
</feature>
<organism evidence="3 4">
    <name type="scientific">Xenophilus arseniciresistens</name>
    <dbReference type="NCBI Taxonomy" id="1283306"/>
    <lineage>
        <taxon>Bacteria</taxon>
        <taxon>Pseudomonadati</taxon>
        <taxon>Pseudomonadota</taxon>
        <taxon>Betaproteobacteria</taxon>
        <taxon>Burkholderiales</taxon>
        <taxon>Comamonadaceae</taxon>
        <taxon>Xenophilus</taxon>
    </lineage>
</organism>
<dbReference type="RefSeq" id="WP_271426175.1">
    <property type="nucleotide sequence ID" value="NZ_JAQIPB010000001.1"/>
</dbReference>
<keyword evidence="1" id="KW-0812">Transmembrane</keyword>
<dbReference type="AlphaFoldDB" id="A0AAE3N343"/>
<evidence type="ECO:0000313" key="4">
    <source>
        <dbReference type="Proteomes" id="UP001212602"/>
    </source>
</evidence>
<protein>
    <submittedName>
        <fullName evidence="3">Uncharacterized protein</fullName>
    </submittedName>
</protein>
<evidence type="ECO:0000256" key="2">
    <source>
        <dbReference type="SAM" id="SignalP"/>
    </source>
</evidence>
<sequence length="180" mass="18769">MNVLRPVAALALCGALLTPPALAHEGHDDAPAAPTGQAPPRFALESEAFELVGVLQGQRLAIYLDRHASNEPVNDARIELQLDEARYSAQPHGNGEYEVMLPQPLPAGDVAVTATLALGQEADLLAGDLHIEQAAHADPAAMPAWRRYGPWAAGALALVAVLGLALSRRKGSASVEGARA</sequence>
<proteinExistence type="predicted"/>
<dbReference type="EMBL" id="JAQIPB010000001">
    <property type="protein sequence ID" value="MDA7414900.1"/>
    <property type="molecule type" value="Genomic_DNA"/>
</dbReference>
<accession>A0AAE3N343</accession>
<evidence type="ECO:0000313" key="3">
    <source>
        <dbReference type="EMBL" id="MDA7414900.1"/>
    </source>
</evidence>
<evidence type="ECO:0000256" key="1">
    <source>
        <dbReference type="SAM" id="Phobius"/>
    </source>
</evidence>
<keyword evidence="2" id="KW-0732">Signal</keyword>
<dbReference type="Proteomes" id="UP001212602">
    <property type="component" value="Unassembled WGS sequence"/>
</dbReference>
<keyword evidence="1" id="KW-0472">Membrane</keyword>